<dbReference type="RefSeq" id="WP_208718677.1">
    <property type="nucleotide sequence ID" value="NZ_CP024770.1"/>
</dbReference>
<accession>A0A6B9G5G3</accession>
<dbReference type="Pfam" id="PF13578">
    <property type="entry name" value="Methyltransf_24"/>
    <property type="match status" value="1"/>
</dbReference>
<sequence length="219" mass="24013">MPHRNADLATGSCPISDPVFLKVISRMNSERRHPTPETFAEGAAWNPYAFAEYGFSIHPEQGNLIYLLCRGMRARRVVDFATSVGMSTLYFAAAMRDNGGGLVIGSEFVEQKAEMARRNLSDANLQGYVDIRIGDARETLQELGGPVDFVLIDGWPTAEGPSLALQVLKVIAPQLRIGGYILNDNAEPDFLEYIRDPANGFISVTLPIKRGTELALKIA</sequence>
<geneLocation type="plasmid" evidence="2">
    <name>pne1b</name>
</geneLocation>
<dbReference type="PANTHER" id="PTHR43167:SF1">
    <property type="entry name" value="PUTATIVE (AFU_ORTHOLOGUE AFUA_6G01830)-RELATED"/>
    <property type="match status" value="1"/>
</dbReference>
<keyword evidence="1" id="KW-0614">Plasmid</keyword>
<reference evidence="1 2" key="1">
    <citation type="submission" date="2017-11" db="EMBL/GenBank/DDBJ databases">
        <title>Genome sequence of Pantoea cypripedii NE1.</title>
        <authorList>
            <person name="Nascimento F.X."/>
        </authorList>
    </citation>
    <scope>NUCLEOTIDE SEQUENCE [LARGE SCALE GENOMIC DNA]</scope>
    <source>
        <strain evidence="1 2">NE1</strain>
        <plasmid evidence="2">pne1b</plasmid>
    </source>
</reference>
<dbReference type="InterPro" id="IPR029063">
    <property type="entry name" value="SAM-dependent_MTases_sf"/>
</dbReference>
<dbReference type="Gene3D" id="3.40.50.150">
    <property type="entry name" value="Vaccinia Virus protein VP39"/>
    <property type="match status" value="1"/>
</dbReference>
<dbReference type="EMBL" id="CP024770">
    <property type="protein sequence ID" value="QGY32784.1"/>
    <property type="molecule type" value="Genomic_DNA"/>
</dbReference>
<proteinExistence type="predicted"/>
<dbReference type="SUPFAM" id="SSF53335">
    <property type="entry name" value="S-adenosyl-L-methionine-dependent methyltransferases"/>
    <property type="match status" value="1"/>
</dbReference>
<dbReference type="AlphaFoldDB" id="A0A6B9G5G3"/>
<keyword evidence="1" id="KW-0489">Methyltransferase</keyword>
<organism evidence="1 2">
    <name type="scientific">Pantoea cypripedii</name>
    <name type="common">Pectobacterium cypripedii</name>
    <name type="synonym">Erwinia cypripedii</name>
    <dbReference type="NCBI Taxonomy" id="55209"/>
    <lineage>
        <taxon>Bacteria</taxon>
        <taxon>Pseudomonadati</taxon>
        <taxon>Pseudomonadota</taxon>
        <taxon>Gammaproteobacteria</taxon>
        <taxon>Enterobacterales</taxon>
        <taxon>Erwiniaceae</taxon>
        <taxon>Pantoea</taxon>
    </lineage>
</organism>
<keyword evidence="1" id="KW-0808">Transferase</keyword>
<dbReference type="GO" id="GO:0008168">
    <property type="term" value="F:methyltransferase activity"/>
    <property type="evidence" value="ECO:0007669"/>
    <property type="project" value="UniProtKB-KW"/>
</dbReference>
<evidence type="ECO:0000313" key="1">
    <source>
        <dbReference type="EMBL" id="QGY32784.1"/>
    </source>
</evidence>
<protein>
    <submittedName>
        <fullName evidence="1">Methyltransferase</fullName>
    </submittedName>
</protein>
<evidence type="ECO:0000313" key="2">
    <source>
        <dbReference type="Proteomes" id="UP000502005"/>
    </source>
</evidence>
<dbReference type="PANTHER" id="PTHR43167">
    <property type="entry name" value="PUTATIVE (AFU_ORTHOLOGUE AFUA_6G01830)-RELATED"/>
    <property type="match status" value="1"/>
</dbReference>
<dbReference type="GO" id="GO:0032259">
    <property type="term" value="P:methylation"/>
    <property type="evidence" value="ECO:0007669"/>
    <property type="project" value="UniProtKB-KW"/>
</dbReference>
<name>A0A6B9G5G3_PANCY</name>
<gene>
    <name evidence="1" type="ORF">CUN67_28005</name>
</gene>
<dbReference type="CDD" id="cd02440">
    <property type="entry name" value="AdoMet_MTases"/>
    <property type="match status" value="1"/>
</dbReference>
<dbReference type="Proteomes" id="UP000502005">
    <property type="component" value="Plasmid pNE1B"/>
</dbReference>